<dbReference type="InterPro" id="IPR009022">
    <property type="entry name" value="EFG_III"/>
</dbReference>
<dbReference type="InterPro" id="IPR005225">
    <property type="entry name" value="Small_GTP-bd"/>
</dbReference>
<dbReference type="Pfam" id="PF14492">
    <property type="entry name" value="EFG_III"/>
    <property type="match status" value="1"/>
</dbReference>
<dbReference type="Pfam" id="PF22042">
    <property type="entry name" value="EF-G_D2"/>
    <property type="match status" value="1"/>
</dbReference>
<dbReference type="GO" id="GO:0032790">
    <property type="term" value="P:ribosome disassembly"/>
    <property type="evidence" value="ECO:0007669"/>
    <property type="project" value="TreeGrafter"/>
</dbReference>
<dbReference type="SMART" id="SM00382">
    <property type="entry name" value="AAA"/>
    <property type="match status" value="1"/>
</dbReference>
<dbReference type="GO" id="GO:0003746">
    <property type="term" value="F:translation elongation factor activity"/>
    <property type="evidence" value="ECO:0007669"/>
    <property type="project" value="UniProtKB-KW"/>
</dbReference>
<dbReference type="InterPro" id="IPR009000">
    <property type="entry name" value="Transl_B-barrel_sf"/>
</dbReference>
<dbReference type="EMBL" id="LQPI01000044">
    <property type="protein sequence ID" value="ORW20357.1"/>
    <property type="molecule type" value="Genomic_DNA"/>
</dbReference>
<dbReference type="InterPro" id="IPR020568">
    <property type="entry name" value="Ribosomal_Su5_D2-typ_SF"/>
</dbReference>
<dbReference type="FunFam" id="3.30.70.240:FF:000001">
    <property type="entry name" value="Elongation factor G"/>
    <property type="match status" value="1"/>
</dbReference>
<dbReference type="InterPro" id="IPR000795">
    <property type="entry name" value="T_Tr_GTP-bd_dom"/>
</dbReference>
<dbReference type="CDD" id="cd03713">
    <property type="entry name" value="EFG_mtEFG_C"/>
    <property type="match status" value="1"/>
</dbReference>
<dbReference type="NCBIfam" id="NF009377">
    <property type="entry name" value="PRK12740.1-1"/>
    <property type="match status" value="1"/>
</dbReference>
<dbReference type="Pfam" id="PF00679">
    <property type="entry name" value="EFG_C"/>
    <property type="match status" value="1"/>
</dbReference>
<dbReference type="NCBIfam" id="NF009381">
    <property type="entry name" value="PRK12740.1-5"/>
    <property type="match status" value="1"/>
</dbReference>
<dbReference type="GO" id="GO:0005525">
    <property type="term" value="F:GTP binding"/>
    <property type="evidence" value="ECO:0007669"/>
    <property type="project" value="UniProtKB-KW"/>
</dbReference>
<dbReference type="SUPFAM" id="SSF54980">
    <property type="entry name" value="EF-G C-terminal domain-like"/>
    <property type="match status" value="2"/>
</dbReference>
<evidence type="ECO:0000259" key="3">
    <source>
        <dbReference type="PROSITE" id="PS51722"/>
    </source>
</evidence>
<dbReference type="SMART" id="SM00889">
    <property type="entry name" value="EFG_IV"/>
    <property type="match status" value="1"/>
</dbReference>
<keyword evidence="5" id="KW-1185">Reference proteome</keyword>
<accession>A0A1X1ZAD1</accession>
<dbReference type="SUPFAM" id="SSF50447">
    <property type="entry name" value="Translation proteins"/>
    <property type="match status" value="1"/>
</dbReference>
<dbReference type="Gene3D" id="3.40.50.300">
    <property type="entry name" value="P-loop containing nucleotide triphosphate hydrolases"/>
    <property type="match status" value="1"/>
</dbReference>
<dbReference type="InterPro" id="IPR000640">
    <property type="entry name" value="EFG_V-like"/>
</dbReference>
<protein>
    <submittedName>
        <fullName evidence="4">Elongation factor G</fullName>
    </submittedName>
</protein>
<dbReference type="PANTHER" id="PTHR43261:SF6">
    <property type="entry name" value="ELONGATION FACTOR G-LIKE PROTEIN"/>
    <property type="match status" value="1"/>
</dbReference>
<dbReference type="InterPro" id="IPR041095">
    <property type="entry name" value="EFG_II"/>
</dbReference>
<evidence type="ECO:0000256" key="1">
    <source>
        <dbReference type="ARBA" id="ARBA00022741"/>
    </source>
</evidence>
<dbReference type="Gene3D" id="3.30.230.10">
    <property type="match status" value="1"/>
</dbReference>
<name>A0A1X1ZAD1_MYCNO</name>
<dbReference type="STRING" id="1782.AWC18_11770"/>
<dbReference type="InterPro" id="IPR027417">
    <property type="entry name" value="P-loop_NTPase"/>
</dbReference>
<dbReference type="Gene3D" id="2.40.30.10">
    <property type="entry name" value="Translation factors"/>
    <property type="match status" value="1"/>
</dbReference>
<dbReference type="InterPro" id="IPR053905">
    <property type="entry name" value="EF-G-like_DII"/>
</dbReference>
<dbReference type="GO" id="GO:0003924">
    <property type="term" value="F:GTPase activity"/>
    <property type="evidence" value="ECO:0007669"/>
    <property type="project" value="InterPro"/>
</dbReference>
<dbReference type="InterPro" id="IPR003593">
    <property type="entry name" value="AAA+_ATPase"/>
</dbReference>
<dbReference type="Gene3D" id="3.30.70.240">
    <property type="match status" value="1"/>
</dbReference>
<organism evidence="4 5">
    <name type="scientific">Mycolicibacter nonchromogenicus</name>
    <name type="common">Mycobacterium nonchromogenicum</name>
    <dbReference type="NCBI Taxonomy" id="1782"/>
    <lineage>
        <taxon>Bacteria</taxon>
        <taxon>Bacillati</taxon>
        <taxon>Actinomycetota</taxon>
        <taxon>Actinomycetes</taxon>
        <taxon>Mycobacteriales</taxon>
        <taxon>Mycobacteriaceae</taxon>
        <taxon>Mycolicibacter</taxon>
    </lineage>
</organism>
<keyword evidence="2" id="KW-0342">GTP-binding</keyword>
<dbReference type="PROSITE" id="PS51722">
    <property type="entry name" value="G_TR_2"/>
    <property type="match status" value="1"/>
</dbReference>
<dbReference type="NCBIfam" id="TIGR00231">
    <property type="entry name" value="small_GTP"/>
    <property type="match status" value="1"/>
</dbReference>
<dbReference type="SUPFAM" id="SSF54211">
    <property type="entry name" value="Ribosomal protein S5 domain 2-like"/>
    <property type="match status" value="1"/>
</dbReference>
<gene>
    <name evidence="4" type="ORF">AWC18_11770</name>
</gene>
<dbReference type="InterPro" id="IPR035649">
    <property type="entry name" value="EFG_V"/>
</dbReference>
<sequence length="701" mass="73524">MADKTGTSRGGTAATAATPAAIRNVALVGPPGSGKTTLVEAMLVTAGVLPRAGCVADGSTVCDYDEAELRQQRSVGVACASLAYDGVKVNLIDTPGYADFVGELRAGLRAADSALFVIAANEDVDDATAALWQECSRVAMPRAVVITKLDHARADFPARLAAAQEAFGDTVLPLYLFAPPEASGLIDLLAAESFELPGAESQRSALIEAIIEESEDESLLDRYLGGEQIDPAVLTADLERAVARGSFFPVIPACSVTGTGIAELLKVISTGFPAPPEHLLPEVFRPDGVARTGLSCDPDGPLLAEVVRTTSDPYLGRVNLVRVFSGTIKSDSAIHVSGHCTGFFGDGTGRCDHDEDDRIGTLAFPFGRQQRPATVVMAGDICTVGRLSHAETGDTLSGKDEPLVCKPWSMPDPLLPVAVIPHAKTDEDKLAVGLARLAAEDPSLRIERNPETHQTVLWCMGEAHSGIVLDALAHRYAVSVDTVGLRVALRETFATKAKGHGRHVKQSGGHGQYAVCDIEVEPAGQGAGFEFIDRVVGGAVPRQFIPSVEKGVRAQMERGLTGDAGGYPVVDIRVTLIDGKAHSVDSSDFAFQMAGAAALRDAATNGTVRLLEPIDEVTVLIPDELVGAVMGDLSARRARVLGTEQAGAGHTCVKAEVPQTELIRYAVDLRSLTHGAGSFTRGFARYEPLPESAAVHAAGIA</sequence>
<dbReference type="Proteomes" id="UP000193108">
    <property type="component" value="Unassembled WGS sequence"/>
</dbReference>
<keyword evidence="4" id="KW-0251">Elongation factor</keyword>
<dbReference type="Gene3D" id="3.30.70.870">
    <property type="entry name" value="Elongation Factor G (Translational Gtpase), domain 3"/>
    <property type="match status" value="1"/>
</dbReference>
<keyword evidence="1" id="KW-0547">Nucleotide-binding</keyword>
<dbReference type="InterPro" id="IPR047872">
    <property type="entry name" value="EFG_IV"/>
</dbReference>
<dbReference type="CDD" id="cd01434">
    <property type="entry name" value="EFG_mtEFG1_IV"/>
    <property type="match status" value="1"/>
</dbReference>
<dbReference type="FunFam" id="2.40.30.10:FF:000151">
    <property type="entry name" value="Translation elongation factor EF-G"/>
    <property type="match status" value="1"/>
</dbReference>
<dbReference type="CDD" id="cd16262">
    <property type="entry name" value="EFG_III"/>
    <property type="match status" value="1"/>
</dbReference>
<dbReference type="AlphaFoldDB" id="A0A1X1ZAD1"/>
<dbReference type="PANTHER" id="PTHR43261">
    <property type="entry name" value="TRANSLATION ELONGATION FACTOR G-RELATED"/>
    <property type="match status" value="1"/>
</dbReference>
<dbReference type="Pfam" id="PF00009">
    <property type="entry name" value="GTP_EFTU"/>
    <property type="match status" value="1"/>
</dbReference>
<feature type="domain" description="Tr-type G" evidence="3">
    <location>
        <begin position="20"/>
        <end position="277"/>
    </location>
</feature>
<dbReference type="InterPro" id="IPR014721">
    <property type="entry name" value="Ribsml_uS5_D2-typ_fold_subgr"/>
</dbReference>
<dbReference type="InterPro" id="IPR005517">
    <property type="entry name" value="Transl_elong_EFG/EF2_IV"/>
</dbReference>
<comment type="caution">
    <text evidence="4">The sequence shown here is derived from an EMBL/GenBank/DDBJ whole genome shotgun (WGS) entry which is preliminary data.</text>
</comment>
<dbReference type="RefSeq" id="WP_085138843.1">
    <property type="nucleotide sequence ID" value="NZ_LQPI01000044.1"/>
</dbReference>
<reference evidence="4 5" key="1">
    <citation type="submission" date="2016-01" db="EMBL/GenBank/DDBJ databases">
        <title>The new phylogeny of the genus Mycobacterium.</title>
        <authorList>
            <person name="Tarcisio F."/>
            <person name="Conor M."/>
            <person name="Antonella G."/>
            <person name="Elisabetta G."/>
            <person name="Giulia F.S."/>
            <person name="Sara T."/>
            <person name="Anna F."/>
            <person name="Clotilde B."/>
            <person name="Roberto B."/>
            <person name="Veronica D.S."/>
            <person name="Fabio R."/>
            <person name="Monica P."/>
            <person name="Olivier J."/>
            <person name="Enrico T."/>
            <person name="Nicola S."/>
        </authorList>
    </citation>
    <scope>NUCLEOTIDE SEQUENCE [LARGE SCALE GENOMIC DNA]</scope>
    <source>
        <strain evidence="4 5">DSM 44164</strain>
    </source>
</reference>
<evidence type="ECO:0000313" key="4">
    <source>
        <dbReference type="EMBL" id="ORW20357.1"/>
    </source>
</evidence>
<dbReference type="SMART" id="SM00838">
    <property type="entry name" value="EFG_C"/>
    <property type="match status" value="1"/>
</dbReference>
<evidence type="ECO:0000256" key="2">
    <source>
        <dbReference type="ARBA" id="ARBA00023134"/>
    </source>
</evidence>
<dbReference type="Pfam" id="PF03764">
    <property type="entry name" value="EFG_IV"/>
    <property type="match status" value="1"/>
</dbReference>
<dbReference type="SUPFAM" id="SSF52540">
    <property type="entry name" value="P-loop containing nucleoside triphosphate hydrolases"/>
    <property type="match status" value="1"/>
</dbReference>
<evidence type="ECO:0000313" key="5">
    <source>
        <dbReference type="Proteomes" id="UP000193108"/>
    </source>
</evidence>
<keyword evidence="4" id="KW-0648">Protein biosynthesis</keyword>
<dbReference type="InterPro" id="IPR035647">
    <property type="entry name" value="EFG_III/V"/>
</dbReference>
<proteinExistence type="predicted"/>